<reference evidence="3 4" key="1">
    <citation type="journal article" date="2019" name="Environ. Microbiol.">
        <title>Species interactions and distinct microbial communities in high Arctic permafrost affected cryosols are associated with the CH4 and CO2 gas fluxes.</title>
        <authorList>
            <person name="Altshuler I."/>
            <person name="Hamel J."/>
            <person name="Turney S."/>
            <person name="Magnuson E."/>
            <person name="Levesque R."/>
            <person name="Greer C."/>
            <person name="Whyte L.G."/>
        </authorList>
    </citation>
    <scope>NUCLEOTIDE SEQUENCE [LARGE SCALE GENOMIC DNA]</scope>
    <source>
        <strain evidence="3 4">S9.3A</strain>
    </source>
</reference>
<sequence>MGRAVSGVNGGPGSVTGLADRSIGQLGRWLFTPMPVSRVATLRLLVFAFVIVDVVLLHTSGWYHGYADPVWYEPLVMGKVLHLPAATVLLVQALKWGCVLAALAAMTGRAPRLLGWTVAIGWVWYQYIAFSYGKVDHDRADFVVALALLPTVGLAHLSDQRRSEAAGFALRAVQLSAIATYFLSSWAKVRFGGWDWVNSATMVRAVVRRGSPMAQWLLEVPWTLHWFQWVLMGAELTSPVIFVLSEKWRRRVVGGWFVFHAMTYAAITIAFWPHLVMMLAFLPLERYAAWLRSRLVRLRGGDDGGEGGGAGDAAASPDSRVFEGSATP</sequence>
<keyword evidence="2" id="KW-0812">Transmembrane</keyword>
<evidence type="ECO:0000313" key="3">
    <source>
        <dbReference type="EMBL" id="TPG16197.1"/>
    </source>
</evidence>
<comment type="caution">
    <text evidence="3">The sequence shown here is derived from an EMBL/GenBank/DDBJ whole genome shotgun (WGS) entry which is preliminary data.</text>
</comment>
<feature type="transmembrane region" description="Helical" evidence="2">
    <location>
        <begin position="44"/>
        <end position="63"/>
    </location>
</feature>
<dbReference type="Proteomes" id="UP000317722">
    <property type="component" value="Unassembled WGS sequence"/>
</dbReference>
<feature type="transmembrane region" description="Helical" evidence="2">
    <location>
        <begin position="139"/>
        <end position="157"/>
    </location>
</feature>
<gene>
    <name evidence="3" type="ORF">EAH86_13370</name>
</gene>
<dbReference type="EMBL" id="RCZM01000004">
    <property type="protein sequence ID" value="TPG16197.1"/>
    <property type="molecule type" value="Genomic_DNA"/>
</dbReference>
<feature type="transmembrane region" description="Helical" evidence="2">
    <location>
        <begin position="226"/>
        <end position="244"/>
    </location>
</feature>
<accession>A0A502CSJ8</accession>
<dbReference type="AlphaFoldDB" id="A0A502CSJ8"/>
<evidence type="ECO:0000256" key="1">
    <source>
        <dbReference type="SAM" id="MobiDB-lite"/>
    </source>
</evidence>
<protein>
    <submittedName>
        <fullName evidence="3">MFS transporter permease</fullName>
    </submittedName>
</protein>
<keyword evidence="2" id="KW-0472">Membrane</keyword>
<feature type="transmembrane region" description="Helical" evidence="2">
    <location>
        <begin position="83"/>
        <end position="106"/>
    </location>
</feature>
<evidence type="ECO:0000313" key="4">
    <source>
        <dbReference type="Proteomes" id="UP000317722"/>
    </source>
</evidence>
<evidence type="ECO:0000256" key="2">
    <source>
        <dbReference type="SAM" id="Phobius"/>
    </source>
</evidence>
<name>A0A502CSJ8_9MICO</name>
<keyword evidence="2" id="KW-1133">Transmembrane helix</keyword>
<keyword evidence="4" id="KW-1185">Reference proteome</keyword>
<organism evidence="3 4">
    <name type="scientific">Pedococcus bigeumensis</name>
    <dbReference type="NCBI Taxonomy" id="433644"/>
    <lineage>
        <taxon>Bacteria</taxon>
        <taxon>Bacillati</taxon>
        <taxon>Actinomycetota</taxon>
        <taxon>Actinomycetes</taxon>
        <taxon>Micrococcales</taxon>
        <taxon>Intrasporangiaceae</taxon>
        <taxon>Pedococcus</taxon>
    </lineage>
</organism>
<proteinExistence type="predicted"/>
<feature type="transmembrane region" description="Helical" evidence="2">
    <location>
        <begin position="113"/>
        <end position="133"/>
    </location>
</feature>
<feature type="transmembrane region" description="Helical" evidence="2">
    <location>
        <begin position="256"/>
        <end position="282"/>
    </location>
</feature>
<feature type="transmembrane region" description="Helical" evidence="2">
    <location>
        <begin position="169"/>
        <end position="187"/>
    </location>
</feature>
<feature type="region of interest" description="Disordered" evidence="1">
    <location>
        <begin position="304"/>
        <end position="328"/>
    </location>
</feature>